<sequence>MRQAGRRVLIRPSFRPIALRPSLILSSNQSLPPFDPISYSSRSFSLRSLFVSRDASEPGTTTNTSSTTSDPTTSSDVSEQSQSSLSLPERIQELVSANRGSSEDAESVIRVFKQAIEREGMDDSTRKEGAKLIVDNWEKLGGWDPTRKLFHHPSAFPLYMSSLLALSQSDSIPKALRIREDLLLRNTSPSTTSSFAGYSPYASNPSSSSGSANSWDDAAGSPAAAAGVASTASGTSASPLGGSGKEPVHVVVDSQARDQSWRGTRPLWFAVGTAIKWFGFATIAVLIMEQAGMVKLGPSVNEFEASKQEGGKIIKFVDVKGVDEAKDELREIVEFLKDPEKFSTLGGRLPKGVLLTGPPGTGKTMLAKAVAGEAGVPFFFASGSEFEEKFVGVGAKRIRELFATAKKKSPAIIFIDELDSVGGKRSSKDQAALKQTVNQLLTELDGFQASTGIIVIAATNFPQSLDPALVRPGRFDRHVAVPLPDVRGRVEILQHYVKDIIADPEVDPSTIARGTPGMSGADLQNLVNQAAVHASREGVQGVRLEDFEWAKDRIMMGAERKSHFVTPESKRMTAYHEGGHALVALLTPGSMPLHKVTVLPRGQALGITFQLPEMDRDSYSKAEYQARIDVAMGGRVAEELIYGKENVTSGAHSDLVAATNVASSMVKELGFSDKVGLVAHGEESVYLSERKKDEIESEIRGMIESAAIRALTLLQTNRSKLDTLANALIRYETLSADEVREVLSSSDGSLSGKNVVDVLDGPSI</sequence>
<evidence type="ECO:0000256" key="6">
    <source>
        <dbReference type="ARBA" id="ARBA00022723"/>
    </source>
</evidence>
<dbReference type="Gene3D" id="1.20.58.760">
    <property type="entry name" value="Peptidase M41"/>
    <property type="match status" value="1"/>
</dbReference>
<keyword evidence="7" id="KW-0547">Nucleotide-binding</keyword>
<comment type="cofactor">
    <cofactor evidence="1">
        <name>Zn(2+)</name>
        <dbReference type="ChEBI" id="CHEBI:29105"/>
    </cofactor>
</comment>
<reference evidence="16" key="1">
    <citation type="submission" date="2014-08" db="EMBL/GenBank/DDBJ databases">
        <authorList>
            <person name="Sharma Rahul"/>
            <person name="Thines Marco"/>
        </authorList>
    </citation>
    <scope>NUCLEOTIDE SEQUENCE</scope>
</reference>
<dbReference type="GO" id="GO:0006515">
    <property type="term" value="P:protein quality control for misfolded or incompletely synthesized proteins"/>
    <property type="evidence" value="ECO:0007669"/>
    <property type="project" value="TreeGrafter"/>
</dbReference>
<evidence type="ECO:0000256" key="14">
    <source>
        <dbReference type="SAM" id="Phobius"/>
    </source>
</evidence>
<dbReference type="HAMAP" id="MF_01458">
    <property type="entry name" value="FtsH"/>
    <property type="match status" value="1"/>
</dbReference>
<keyword evidence="5" id="KW-0645">Protease</keyword>
<evidence type="ECO:0000259" key="15">
    <source>
        <dbReference type="SMART" id="SM00382"/>
    </source>
</evidence>
<evidence type="ECO:0000256" key="1">
    <source>
        <dbReference type="ARBA" id="ARBA00001947"/>
    </source>
</evidence>
<dbReference type="GO" id="GO:0005524">
    <property type="term" value="F:ATP binding"/>
    <property type="evidence" value="ECO:0007669"/>
    <property type="project" value="UniProtKB-KW"/>
</dbReference>
<evidence type="ECO:0000256" key="11">
    <source>
        <dbReference type="ARBA" id="ARBA00023049"/>
    </source>
</evidence>
<evidence type="ECO:0000256" key="12">
    <source>
        <dbReference type="ARBA" id="ARBA00023136"/>
    </source>
</evidence>
<keyword evidence="8" id="KW-0378">Hydrolase</keyword>
<dbReference type="InterPro" id="IPR005936">
    <property type="entry name" value="FtsH"/>
</dbReference>
<name>A0A0F7SUQ3_PHARH</name>
<dbReference type="EMBL" id="LN483166">
    <property type="protein sequence ID" value="CED84429.1"/>
    <property type="molecule type" value="Genomic_DNA"/>
</dbReference>
<dbReference type="Pfam" id="PF00004">
    <property type="entry name" value="AAA"/>
    <property type="match status" value="1"/>
</dbReference>
<dbReference type="GO" id="GO:0004176">
    <property type="term" value="F:ATP-dependent peptidase activity"/>
    <property type="evidence" value="ECO:0007669"/>
    <property type="project" value="InterPro"/>
</dbReference>
<organism evidence="16">
    <name type="scientific">Phaffia rhodozyma</name>
    <name type="common">Yeast</name>
    <name type="synonym">Xanthophyllomyces dendrorhous</name>
    <dbReference type="NCBI Taxonomy" id="264483"/>
    <lineage>
        <taxon>Eukaryota</taxon>
        <taxon>Fungi</taxon>
        <taxon>Dikarya</taxon>
        <taxon>Basidiomycota</taxon>
        <taxon>Agaricomycotina</taxon>
        <taxon>Tremellomycetes</taxon>
        <taxon>Cystofilobasidiales</taxon>
        <taxon>Mrakiaceae</taxon>
        <taxon>Phaffia</taxon>
    </lineage>
</organism>
<dbReference type="SUPFAM" id="SSF52540">
    <property type="entry name" value="P-loop containing nucleoside triphosphate hydrolases"/>
    <property type="match status" value="1"/>
</dbReference>
<dbReference type="InterPro" id="IPR037219">
    <property type="entry name" value="Peptidase_M41-like"/>
</dbReference>
<dbReference type="PROSITE" id="PS00674">
    <property type="entry name" value="AAA"/>
    <property type="match status" value="1"/>
</dbReference>
<comment type="similarity">
    <text evidence="4">In the N-terminal section; belongs to the AAA ATPase family.</text>
</comment>
<dbReference type="InterPro" id="IPR041569">
    <property type="entry name" value="AAA_lid_3"/>
</dbReference>
<evidence type="ECO:0000313" key="16">
    <source>
        <dbReference type="EMBL" id="CED84429.1"/>
    </source>
</evidence>
<keyword evidence="9" id="KW-0862">Zinc</keyword>
<dbReference type="InterPro" id="IPR003959">
    <property type="entry name" value="ATPase_AAA_core"/>
</dbReference>
<evidence type="ECO:0000256" key="2">
    <source>
        <dbReference type="ARBA" id="ARBA00004370"/>
    </source>
</evidence>
<comment type="subcellular location">
    <subcellularLocation>
        <location evidence="2">Membrane</location>
    </subcellularLocation>
</comment>
<evidence type="ECO:0000256" key="4">
    <source>
        <dbReference type="ARBA" id="ARBA00010550"/>
    </source>
</evidence>
<dbReference type="GO" id="GO:0005743">
    <property type="term" value="C:mitochondrial inner membrane"/>
    <property type="evidence" value="ECO:0007669"/>
    <property type="project" value="TreeGrafter"/>
</dbReference>
<keyword evidence="14" id="KW-0812">Transmembrane</keyword>
<proteinExistence type="inferred from homology"/>
<dbReference type="InterPro" id="IPR000642">
    <property type="entry name" value="Peptidase_M41"/>
</dbReference>
<comment type="similarity">
    <text evidence="3">In the C-terminal section; belongs to the peptidase M41 family.</text>
</comment>
<dbReference type="InterPro" id="IPR027417">
    <property type="entry name" value="P-loop_NTPase"/>
</dbReference>
<keyword evidence="14" id="KW-1133">Transmembrane helix</keyword>
<feature type="compositionally biased region" description="Low complexity" evidence="13">
    <location>
        <begin position="60"/>
        <end position="87"/>
    </location>
</feature>
<feature type="region of interest" description="Disordered" evidence="13">
    <location>
        <begin position="54"/>
        <end position="88"/>
    </location>
</feature>
<dbReference type="AlphaFoldDB" id="A0A0F7SUQ3"/>
<evidence type="ECO:0000256" key="9">
    <source>
        <dbReference type="ARBA" id="ARBA00022833"/>
    </source>
</evidence>
<dbReference type="GO" id="GO:0007005">
    <property type="term" value="P:mitochondrion organization"/>
    <property type="evidence" value="ECO:0007669"/>
    <property type="project" value="TreeGrafter"/>
</dbReference>
<evidence type="ECO:0000256" key="5">
    <source>
        <dbReference type="ARBA" id="ARBA00022670"/>
    </source>
</evidence>
<dbReference type="InterPro" id="IPR003593">
    <property type="entry name" value="AAA+_ATPase"/>
</dbReference>
<dbReference type="Gene3D" id="3.40.50.300">
    <property type="entry name" value="P-loop containing nucleotide triphosphate hydrolases"/>
    <property type="match status" value="1"/>
</dbReference>
<keyword evidence="6" id="KW-0479">Metal-binding</keyword>
<dbReference type="FunFam" id="1.20.58.760:FF:000001">
    <property type="entry name" value="ATP-dependent zinc metalloprotease FtsH"/>
    <property type="match status" value="1"/>
</dbReference>
<dbReference type="Pfam" id="PF01434">
    <property type="entry name" value="Peptidase_M41"/>
    <property type="match status" value="1"/>
</dbReference>
<dbReference type="FunFam" id="1.10.8.60:FF:000001">
    <property type="entry name" value="ATP-dependent zinc metalloprotease FtsH"/>
    <property type="match status" value="1"/>
</dbReference>
<dbReference type="SMART" id="SM00382">
    <property type="entry name" value="AAA"/>
    <property type="match status" value="1"/>
</dbReference>
<feature type="domain" description="AAA+ ATPase" evidence="15">
    <location>
        <begin position="349"/>
        <end position="485"/>
    </location>
</feature>
<dbReference type="CDD" id="cd19501">
    <property type="entry name" value="RecA-like_FtsH"/>
    <property type="match status" value="1"/>
</dbReference>
<dbReference type="PANTHER" id="PTHR23076:SF97">
    <property type="entry name" value="ATP-DEPENDENT ZINC METALLOPROTEASE YME1L1"/>
    <property type="match status" value="1"/>
</dbReference>
<dbReference type="GO" id="GO:0046872">
    <property type="term" value="F:metal ion binding"/>
    <property type="evidence" value="ECO:0007669"/>
    <property type="project" value="UniProtKB-KW"/>
</dbReference>
<dbReference type="Gene3D" id="1.10.8.60">
    <property type="match status" value="1"/>
</dbReference>
<feature type="transmembrane region" description="Helical" evidence="14">
    <location>
        <begin position="267"/>
        <end position="288"/>
    </location>
</feature>
<keyword evidence="11" id="KW-0482">Metalloprotease</keyword>
<dbReference type="GO" id="GO:0004222">
    <property type="term" value="F:metalloendopeptidase activity"/>
    <property type="evidence" value="ECO:0007669"/>
    <property type="project" value="InterPro"/>
</dbReference>
<evidence type="ECO:0000256" key="8">
    <source>
        <dbReference type="ARBA" id="ARBA00022801"/>
    </source>
</evidence>
<accession>A0A0F7SUQ3</accession>
<dbReference type="SUPFAM" id="SSF140990">
    <property type="entry name" value="FtsH protease domain-like"/>
    <property type="match status" value="1"/>
</dbReference>
<evidence type="ECO:0000256" key="7">
    <source>
        <dbReference type="ARBA" id="ARBA00022741"/>
    </source>
</evidence>
<evidence type="ECO:0000256" key="10">
    <source>
        <dbReference type="ARBA" id="ARBA00022840"/>
    </source>
</evidence>
<dbReference type="FunFam" id="3.40.50.300:FF:000175">
    <property type="entry name" value="ATP-dependent zinc metalloprotease FTSH 4"/>
    <property type="match status" value="1"/>
</dbReference>
<dbReference type="PANTHER" id="PTHR23076">
    <property type="entry name" value="METALLOPROTEASE M41 FTSH"/>
    <property type="match status" value="1"/>
</dbReference>
<dbReference type="InterPro" id="IPR003960">
    <property type="entry name" value="ATPase_AAA_CS"/>
</dbReference>
<dbReference type="GO" id="GO:0016887">
    <property type="term" value="F:ATP hydrolysis activity"/>
    <property type="evidence" value="ECO:0007669"/>
    <property type="project" value="InterPro"/>
</dbReference>
<keyword evidence="10" id="KW-0067">ATP-binding</keyword>
<keyword evidence="12 14" id="KW-0472">Membrane</keyword>
<dbReference type="Pfam" id="PF17862">
    <property type="entry name" value="AAA_lid_3"/>
    <property type="match status" value="1"/>
</dbReference>
<evidence type="ECO:0000256" key="13">
    <source>
        <dbReference type="SAM" id="MobiDB-lite"/>
    </source>
</evidence>
<evidence type="ECO:0000256" key="3">
    <source>
        <dbReference type="ARBA" id="ARBA00010044"/>
    </source>
</evidence>
<protein>
    <submittedName>
        <fullName evidence="16">Atp-dependent peptidase</fullName>
    </submittedName>
</protein>